<sequence length="211" mass="23815">MNLDALDTVDTRDPVLKDLIHKGQVTDPHSAKGKLMRAAAHLFKSKGYERTTVRELGAAVGIQSGSLFHHFKSKEEILLAVMEETIIINMARMNAALSDSKDAGEKLHALIRCELDSVHTDTGEAMSVLVYEWRSLSPDKQKYVLQLRDEYETLWLNTIEECKQQGLIQHDAFILRRLLTGAIGWTTTWYRPDGNLSLEDLAKQTLLLAIK</sequence>
<dbReference type="GO" id="GO:0003700">
    <property type="term" value="F:DNA-binding transcription factor activity"/>
    <property type="evidence" value="ECO:0007669"/>
    <property type="project" value="TreeGrafter"/>
</dbReference>
<dbReference type="InterPro" id="IPR041490">
    <property type="entry name" value="KstR2_TetR_C"/>
</dbReference>
<dbReference type="Pfam" id="PF00440">
    <property type="entry name" value="TetR_N"/>
    <property type="match status" value="1"/>
</dbReference>
<keyword evidence="2 3" id="KW-0238">DNA-binding</keyword>
<accession>Q1N585</accession>
<dbReference type="PRINTS" id="PR00455">
    <property type="entry name" value="HTHTETR"/>
</dbReference>
<protein>
    <submittedName>
        <fullName evidence="5">Probable transcriptional regulator</fullName>
    </submittedName>
</protein>
<organism evidence="5 6">
    <name type="scientific">Bermanella marisrubri</name>
    <dbReference type="NCBI Taxonomy" id="207949"/>
    <lineage>
        <taxon>Bacteria</taxon>
        <taxon>Pseudomonadati</taxon>
        <taxon>Pseudomonadota</taxon>
        <taxon>Gammaproteobacteria</taxon>
        <taxon>Oceanospirillales</taxon>
        <taxon>Oceanospirillaceae</taxon>
        <taxon>Bermanella</taxon>
    </lineage>
</organism>
<dbReference type="Pfam" id="PF17932">
    <property type="entry name" value="TetR_C_24"/>
    <property type="match status" value="1"/>
</dbReference>
<comment type="caution">
    <text evidence="5">The sequence shown here is derived from an EMBL/GenBank/DDBJ whole genome shotgun (WGS) entry which is preliminary data.</text>
</comment>
<dbReference type="PANTHER" id="PTHR30055:SF183">
    <property type="entry name" value="NUCLEOID OCCLUSION FACTOR SLMA"/>
    <property type="match status" value="1"/>
</dbReference>
<dbReference type="HOGENOM" id="CLU_069356_12_4_6"/>
<keyword evidence="1" id="KW-0175">Coiled coil</keyword>
<dbReference type="PROSITE" id="PS01081">
    <property type="entry name" value="HTH_TETR_1"/>
    <property type="match status" value="1"/>
</dbReference>
<evidence type="ECO:0000256" key="3">
    <source>
        <dbReference type="PROSITE-ProRule" id="PRU00335"/>
    </source>
</evidence>
<dbReference type="Proteomes" id="UP000004263">
    <property type="component" value="Unassembled WGS sequence"/>
</dbReference>
<evidence type="ECO:0000313" key="5">
    <source>
        <dbReference type="EMBL" id="EAT13193.1"/>
    </source>
</evidence>
<feature type="DNA-binding region" description="H-T-H motif" evidence="3">
    <location>
        <begin position="52"/>
        <end position="71"/>
    </location>
</feature>
<proteinExistence type="predicted"/>
<dbReference type="PANTHER" id="PTHR30055">
    <property type="entry name" value="HTH-TYPE TRANSCRIPTIONAL REGULATOR RUTR"/>
    <property type="match status" value="1"/>
</dbReference>
<name>Q1N585_9GAMM</name>
<dbReference type="RefSeq" id="WP_007017577.1">
    <property type="nucleotide sequence ID" value="NZ_CH724114.1"/>
</dbReference>
<evidence type="ECO:0000256" key="1">
    <source>
        <dbReference type="ARBA" id="ARBA00023054"/>
    </source>
</evidence>
<dbReference type="GO" id="GO:0000976">
    <property type="term" value="F:transcription cis-regulatory region binding"/>
    <property type="evidence" value="ECO:0007669"/>
    <property type="project" value="TreeGrafter"/>
</dbReference>
<dbReference type="STRING" id="207949.RED65_00495"/>
<dbReference type="PROSITE" id="PS50977">
    <property type="entry name" value="HTH_TETR_2"/>
    <property type="match status" value="1"/>
</dbReference>
<dbReference type="InterPro" id="IPR036271">
    <property type="entry name" value="Tet_transcr_reg_TetR-rel_C_sf"/>
</dbReference>
<feature type="domain" description="HTH tetR-type" evidence="4">
    <location>
        <begin position="29"/>
        <end position="89"/>
    </location>
</feature>
<dbReference type="InterPro" id="IPR023772">
    <property type="entry name" value="DNA-bd_HTH_TetR-type_CS"/>
</dbReference>
<dbReference type="InterPro" id="IPR009057">
    <property type="entry name" value="Homeodomain-like_sf"/>
</dbReference>
<evidence type="ECO:0000256" key="2">
    <source>
        <dbReference type="ARBA" id="ARBA00023125"/>
    </source>
</evidence>
<gene>
    <name evidence="5" type="ORF">RED65_00495</name>
</gene>
<dbReference type="AlphaFoldDB" id="Q1N585"/>
<evidence type="ECO:0000259" key="4">
    <source>
        <dbReference type="PROSITE" id="PS50977"/>
    </source>
</evidence>
<dbReference type="OrthoDB" id="5293556at2"/>
<dbReference type="SUPFAM" id="SSF46689">
    <property type="entry name" value="Homeodomain-like"/>
    <property type="match status" value="1"/>
</dbReference>
<dbReference type="InterPro" id="IPR050109">
    <property type="entry name" value="HTH-type_TetR-like_transc_reg"/>
</dbReference>
<dbReference type="EMBL" id="AAQH01000002">
    <property type="protein sequence ID" value="EAT13193.1"/>
    <property type="molecule type" value="Genomic_DNA"/>
</dbReference>
<dbReference type="Gene3D" id="1.10.357.10">
    <property type="entry name" value="Tetracycline Repressor, domain 2"/>
    <property type="match status" value="1"/>
</dbReference>
<evidence type="ECO:0000313" key="6">
    <source>
        <dbReference type="Proteomes" id="UP000004263"/>
    </source>
</evidence>
<dbReference type="InterPro" id="IPR001647">
    <property type="entry name" value="HTH_TetR"/>
</dbReference>
<reference evidence="5 6" key="1">
    <citation type="submission" date="2006-03" db="EMBL/GenBank/DDBJ databases">
        <authorList>
            <person name="Pinhassi J."/>
            <person name="Pedros-Alio C."/>
            <person name="Ferriera S."/>
            <person name="Johnson J."/>
            <person name="Kravitz S."/>
            <person name="Halpern A."/>
            <person name="Remington K."/>
            <person name="Beeson K."/>
            <person name="Tran B."/>
            <person name="Rogers Y.-H."/>
            <person name="Friedman R."/>
            <person name="Venter J.C."/>
        </authorList>
    </citation>
    <scope>NUCLEOTIDE SEQUENCE [LARGE SCALE GENOMIC DNA]</scope>
    <source>
        <strain evidence="5 6">RED65</strain>
    </source>
</reference>
<keyword evidence="6" id="KW-1185">Reference proteome</keyword>
<dbReference type="SUPFAM" id="SSF48498">
    <property type="entry name" value="Tetracyclin repressor-like, C-terminal domain"/>
    <property type="match status" value="1"/>
</dbReference>